<organism evidence="8 9">
    <name type="scientific">Vagococcus entomophilus</name>
    <dbReference type="NCBI Taxonomy" id="1160095"/>
    <lineage>
        <taxon>Bacteria</taxon>
        <taxon>Bacillati</taxon>
        <taxon>Bacillota</taxon>
        <taxon>Bacilli</taxon>
        <taxon>Lactobacillales</taxon>
        <taxon>Enterococcaceae</taxon>
        <taxon>Vagococcus</taxon>
    </lineage>
</organism>
<feature type="active site" evidence="5">
    <location>
        <position position="68"/>
    </location>
</feature>
<dbReference type="InterPro" id="IPR019757">
    <property type="entry name" value="Pept_S26A_signal_pept_1_Lys-AS"/>
</dbReference>
<evidence type="ECO:0000256" key="2">
    <source>
        <dbReference type="ARBA" id="ARBA00004401"/>
    </source>
</evidence>
<comment type="subcellular location">
    <subcellularLocation>
        <location evidence="2">Cell membrane</location>
        <topology evidence="2">Single-pass type II membrane protein</topology>
    </subcellularLocation>
    <subcellularLocation>
        <location evidence="6">Membrane</location>
        <topology evidence="6">Single-pass type II membrane protein</topology>
    </subcellularLocation>
</comment>
<dbReference type="AlphaFoldDB" id="A0A430AKZ8"/>
<sequence>MNGLIMCAISIVLVFIIRGFLFIPLSIDGISMEKNLKQGDHVITEKMSEIHRFDIIVFHLDDGKTYVKRVIGLPGEEITYKKDQLYVNGKKRMESFLTENKKEHAPTSNYTNEFTTSTLLSTKKIPKNCYFVLGDNRRLSKDSRSFGVVHQNQVFGKVVMIYYPFDRMQIIK</sequence>
<keyword evidence="9" id="KW-1185">Reference proteome</keyword>
<name>A0A430AKZ8_9ENTE</name>
<dbReference type="NCBIfam" id="TIGR02227">
    <property type="entry name" value="sigpep_I_bact"/>
    <property type="match status" value="1"/>
</dbReference>
<evidence type="ECO:0000256" key="1">
    <source>
        <dbReference type="ARBA" id="ARBA00000677"/>
    </source>
</evidence>
<dbReference type="Gene3D" id="2.10.109.10">
    <property type="entry name" value="Umud Fragment, subunit A"/>
    <property type="match status" value="1"/>
</dbReference>
<comment type="catalytic activity">
    <reaction evidence="1 6">
        <text>Cleavage of hydrophobic, N-terminal signal or leader sequences from secreted and periplasmic proteins.</text>
        <dbReference type="EC" id="3.4.21.89"/>
    </reaction>
</comment>
<dbReference type="PRINTS" id="PR00727">
    <property type="entry name" value="LEADERPTASE"/>
</dbReference>
<gene>
    <name evidence="8" type="ORF">CBF30_02460</name>
</gene>
<reference evidence="8 9" key="1">
    <citation type="submission" date="2017-05" db="EMBL/GenBank/DDBJ databases">
        <title>Vagococcus spp. assemblies.</title>
        <authorList>
            <person name="Gulvik C.A."/>
        </authorList>
    </citation>
    <scope>NUCLEOTIDE SEQUENCE [LARGE SCALE GENOMIC DNA]</scope>
    <source>
        <strain evidence="8 9">DSM 24756</strain>
    </source>
</reference>
<dbReference type="InterPro" id="IPR000223">
    <property type="entry name" value="Pept_S26A_signal_pept_1"/>
</dbReference>
<dbReference type="PANTHER" id="PTHR43390:SF8">
    <property type="entry name" value="SIGNAL PEPTIDASE I"/>
    <property type="match status" value="1"/>
</dbReference>
<evidence type="ECO:0000256" key="4">
    <source>
        <dbReference type="ARBA" id="ARBA00022801"/>
    </source>
</evidence>
<dbReference type="InterPro" id="IPR036286">
    <property type="entry name" value="LexA/Signal_pep-like_sf"/>
</dbReference>
<keyword evidence="6" id="KW-0472">Membrane</keyword>
<dbReference type="EMBL" id="NGJZ01000001">
    <property type="protein sequence ID" value="RSU08791.1"/>
    <property type="molecule type" value="Genomic_DNA"/>
</dbReference>
<keyword evidence="6" id="KW-0645">Protease</keyword>
<feature type="active site" evidence="5">
    <location>
        <position position="31"/>
    </location>
</feature>
<keyword evidence="6" id="KW-0812">Transmembrane</keyword>
<comment type="similarity">
    <text evidence="6">Belongs to the peptidase S26 family.</text>
</comment>
<keyword evidence="4 6" id="KW-0378">Hydrolase</keyword>
<evidence type="ECO:0000313" key="9">
    <source>
        <dbReference type="Proteomes" id="UP000288669"/>
    </source>
</evidence>
<comment type="caution">
    <text evidence="8">The sequence shown here is derived from an EMBL/GenBank/DDBJ whole genome shotgun (WGS) entry which is preliminary data.</text>
</comment>
<evidence type="ECO:0000313" key="8">
    <source>
        <dbReference type="EMBL" id="RSU08791.1"/>
    </source>
</evidence>
<evidence type="ECO:0000259" key="7">
    <source>
        <dbReference type="Pfam" id="PF10502"/>
    </source>
</evidence>
<dbReference type="EC" id="3.4.21.89" evidence="3 6"/>
<evidence type="ECO:0000256" key="6">
    <source>
        <dbReference type="RuleBase" id="RU362042"/>
    </source>
</evidence>
<dbReference type="CDD" id="cd06530">
    <property type="entry name" value="S26_SPase_I"/>
    <property type="match status" value="1"/>
</dbReference>
<dbReference type="InterPro" id="IPR019533">
    <property type="entry name" value="Peptidase_S26"/>
</dbReference>
<dbReference type="GO" id="GO:0006465">
    <property type="term" value="P:signal peptide processing"/>
    <property type="evidence" value="ECO:0007669"/>
    <property type="project" value="InterPro"/>
</dbReference>
<dbReference type="SUPFAM" id="SSF51306">
    <property type="entry name" value="LexA/Signal peptidase"/>
    <property type="match status" value="1"/>
</dbReference>
<proteinExistence type="inferred from homology"/>
<dbReference type="PANTHER" id="PTHR43390">
    <property type="entry name" value="SIGNAL PEPTIDASE I"/>
    <property type="match status" value="1"/>
</dbReference>
<dbReference type="PROSITE" id="PS00761">
    <property type="entry name" value="SPASE_I_3"/>
    <property type="match status" value="1"/>
</dbReference>
<dbReference type="Proteomes" id="UP000288669">
    <property type="component" value="Unassembled WGS sequence"/>
</dbReference>
<dbReference type="GO" id="GO:0004252">
    <property type="term" value="F:serine-type endopeptidase activity"/>
    <property type="evidence" value="ECO:0007669"/>
    <property type="project" value="InterPro"/>
</dbReference>
<dbReference type="GO" id="GO:0009003">
    <property type="term" value="F:signal peptidase activity"/>
    <property type="evidence" value="ECO:0007669"/>
    <property type="project" value="UniProtKB-EC"/>
</dbReference>
<evidence type="ECO:0000256" key="5">
    <source>
        <dbReference type="PIRSR" id="PIRSR600223-1"/>
    </source>
</evidence>
<dbReference type="PROSITE" id="PS00760">
    <property type="entry name" value="SPASE_I_2"/>
    <property type="match status" value="1"/>
</dbReference>
<evidence type="ECO:0000256" key="3">
    <source>
        <dbReference type="ARBA" id="ARBA00013208"/>
    </source>
</evidence>
<keyword evidence="6" id="KW-1133">Transmembrane helix</keyword>
<dbReference type="Pfam" id="PF10502">
    <property type="entry name" value="Peptidase_S26"/>
    <property type="match status" value="1"/>
</dbReference>
<dbReference type="GO" id="GO:0005886">
    <property type="term" value="C:plasma membrane"/>
    <property type="evidence" value="ECO:0007669"/>
    <property type="project" value="UniProtKB-SubCell"/>
</dbReference>
<feature type="transmembrane region" description="Helical" evidence="6">
    <location>
        <begin position="6"/>
        <end position="27"/>
    </location>
</feature>
<protein>
    <recommendedName>
        <fullName evidence="3 6">Signal peptidase I</fullName>
        <ecNumber evidence="3 6">3.4.21.89</ecNumber>
    </recommendedName>
</protein>
<feature type="domain" description="Peptidase S26" evidence="7">
    <location>
        <begin position="6"/>
        <end position="163"/>
    </location>
</feature>
<dbReference type="InterPro" id="IPR019758">
    <property type="entry name" value="Pept_S26A_signal_pept_1_CS"/>
</dbReference>
<accession>A0A430AKZ8</accession>